<sequence length="289" mass="30608">MTFILEVTVAGPGAGRLFAPIGLMTPHLRPEVFVLEGAGYHLAAEARTGQWVAVLEGVTGPVRFCTSFASGGEAYPEALFVHRPNRFTEAAEALIGAARATAQAAGGGQAGLRAIVNDVAAQFSYGHPEQRFYDGEDSIPALCGLTEGSCVDINTYLIASLRAAGYEAGYVTGYFFPEEKRGRCDDMHCWVVTRHDGAVQEWDIAHHLKLGLREIAPGLNPKPGVRVPVAHSMGLDIPALGLTGLKLLSQPMWLAPDGTARWAEVEIALKGYDMLAALGGTGPERPAGG</sequence>
<dbReference type="AlphaFoldDB" id="A0A840CCP8"/>
<gene>
    <name evidence="2" type="ORF">GGR17_001099</name>
</gene>
<feature type="domain" description="Transglutaminase-like" evidence="1">
    <location>
        <begin position="107"/>
        <end position="192"/>
    </location>
</feature>
<keyword evidence="3" id="KW-1185">Reference proteome</keyword>
<dbReference type="RefSeq" id="WP_082386494.1">
    <property type="nucleotide sequence ID" value="NZ_JACIEQ010000001.1"/>
</dbReference>
<reference evidence="2" key="1">
    <citation type="submission" date="2020-08" db="EMBL/GenBank/DDBJ databases">
        <title>Genomic Encyclopedia of Type Strains, Phase IV (KMG-IV): sequencing the most valuable type-strain genomes for metagenomic binning, comparative biology and taxonomic classification.</title>
        <authorList>
            <person name="Goeker M."/>
        </authorList>
    </citation>
    <scope>NUCLEOTIDE SEQUENCE [LARGE SCALE GENOMIC DNA]</scope>
    <source>
        <strain evidence="2">DSM 105040</strain>
    </source>
</reference>
<dbReference type="InterPro" id="IPR002931">
    <property type="entry name" value="Transglutaminase-like"/>
</dbReference>
<dbReference type="InterPro" id="IPR038765">
    <property type="entry name" value="Papain-like_cys_pep_sf"/>
</dbReference>
<name>A0A840CCP8_9RHOB</name>
<evidence type="ECO:0000313" key="3">
    <source>
        <dbReference type="Proteomes" id="UP000585681"/>
    </source>
</evidence>
<proteinExistence type="predicted"/>
<dbReference type="Proteomes" id="UP000585681">
    <property type="component" value="Unassembled WGS sequence"/>
</dbReference>
<evidence type="ECO:0000259" key="1">
    <source>
        <dbReference type="Pfam" id="PF01841"/>
    </source>
</evidence>
<dbReference type="Pfam" id="PF01841">
    <property type="entry name" value="Transglut_core"/>
    <property type="match status" value="1"/>
</dbReference>
<protein>
    <recommendedName>
        <fullName evidence="1">Transglutaminase-like domain-containing protein</fullName>
    </recommendedName>
</protein>
<accession>A0A840CCP8</accession>
<dbReference type="EMBL" id="JACIEQ010000001">
    <property type="protein sequence ID" value="MBB4021308.1"/>
    <property type="molecule type" value="Genomic_DNA"/>
</dbReference>
<comment type="caution">
    <text evidence="2">The sequence shown here is derived from an EMBL/GenBank/DDBJ whole genome shotgun (WGS) entry which is preliminary data.</text>
</comment>
<dbReference type="SUPFAM" id="SSF54001">
    <property type="entry name" value="Cysteine proteinases"/>
    <property type="match status" value="1"/>
</dbReference>
<organism evidence="2 3">
    <name type="scientific">Actibacterium naphthalenivorans</name>
    <dbReference type="NCBI Taxonomy" id="1614693"/>
    <lineage>
        <taxon>Bacteria</taxon>
        <taxon>Pseudomonadati</taxon>
        <taxon>Pseudomonadota</taxon>
        <taxon>Alphaproteobacteria</taxon>
        <taxon>Rhodobacterales</taxon>
        <taxon>Roseobacteraceae</taxon>
        <taxon>Actibacterium</taxon>
    </lineage>
</organism>
<evidence type="ECO:0000313" key="2">
    <source>
        <dbReference type="EMBL" id="MBB4021308.1"/>
    </source>
</evidence>
<dbReference type="Gene3D" id="3.10.620.30">
    <property type="match status" value="1"/>
</dbReference>